<protein>
    <submittedName>
        <fullName evidence="5">GntR family transcriptional regulator</fullName>
    </submittedName>
    <submittedName>
        <fullName evidence="7">Transcription regulator protein</fullName>
    </submittedName>
</protein>
<dbReference type="SMART" id="SM00345">
    <property type="entry name" value="HTH_GNTR"/>
    <property type="match status" value="1"/>
</dbReference>
<dbReference type="PATRIC" id="fig|305.107.peg.3056"/>
<dbReference type="PANTHER" id="PTHR44846">
    <property type="entry name" value="MANNOSYL-D-GLYCERATE TRANSPORT/METABOLISM SYSTEM REPRESSOR MNGR-RELATED"/>
    <property type="match status" value="1"/>
</dbReference>
<dbReference type="SUPFAM" id="SSF64288">
    <property type="entry name" value="Chorismate lyase-like"/>
    <property type="match status" value="1"/>
</dbReference>
<reference evidence="7" key="1">
    <citation type="submission" date="2015-10" db="EMBL/GenBank/DDBJ databases">
        <authorList>
            <person name="Gilbert D.G."/>
        </authorList>
    </citation>
    <scope>NUCLEOTIDE SEQUENCE</scope>
    <source>
        <strain evidence="7">Phyl III-seqv23</strain>
    </source>
</reference>
<dbReference type="InterPro" id="IPR050679">
    <property type="entry name" value="Bact_HTH_transcr_reg"/>
</dbReference>
<proteinExistence type="predicted"/>
<dbReference type="Gene3D" id="3.40.1410.10">
    <property type="entry name" value="Chorismate lyase-like"/>
    <property type="match status" value="1"/>
</dbReference>
<gene>
    <name evidence="5" type="ORF">RSP824_24850</name>
    <name evidence="6" type="ORF">RUN1985_v1_920010</name>
    <name evidence="7" type="ORF">TO10_v1_120050</name>
</gene>
<dbReference type="EMBL" id="CP025742">
    <property type="protein sequence ID" value="AYA49571.1"/>
    <property type="molecule type" value="Genomic_DNA"/>
</dbReference>
<dbReference type="GO" id="GO:0003700">
    <property type="term" value="F:DNA-binding transcription factor activity"/>
    <property type="evidence" value="ECO:0007669"/>
    <property type="project" value="InterPro"/>
</dbReference>
<dbReference type="Pfam" id="PF07702">
    <property type="entry name" value="UTRA"/>
    <property type="match status" value="1"/>
</dbReference>
<evidence type="ECO:0000259" key="4">
    <source>
        <dbReference type="PROSITE" id="PS50949"/>
    </source>
</evidence>
<dbReference type="GO" id="GO:0003677">
    <property type="term" value="F:DNA binding"/>
    <property type="evidence" value="ECO:0007669"/>
    <property type="project" value="UniProtKB-KW"/>
</dbReference>
<dbReference type="InterPro" id="IPR036390">
    <property type="entry name" value="WH_DNA-bd_sf"/>
</dbReference>
<dbReference type="InterPro" id="IPR000524">
    <property type="entry name" value="Tscrpt_reg_HTH_GntR"/>
</dbReference>
<dbReference type="Gene3D" id="1.10.10.10">
    <property type="entry name" value="Winged helix-like DNA-binding domain superfamily/Winged helix DNA-binding domain"/>
    <property type="match status" value="1"/>
</dbReference>
<dbReference type="CDD" id="cd07377">
    <property type="entry name" value="WHTH_GntR"/>
    <property type="match status" value="1"/>
</dbReference>
<keyword evidence="2" id="KW-0238">DNA-binding</keyword>
<dbReference type="SUPFAM" id="SSF46785">
    <property type="entry name" value="Winged helix' DNA-binding domain"/>
    <property type="match status" value="1"/>
</dbReference>
<dbReference type="GO" id="GO:0045892">
    <property type="term" value="P:negative regulation of DNA-templated transcription"/>
    <property type="evidence" value="ECO:0007669"/>
    <property type="project" value="TreeGrafter"/>
</dbReference>
<keyword evidence="3" id="KW-0804">Transcription</keyword>
<dbReference type="InterPro" id="IPR036388">
    <property type="entry name" value="WH-like_DNA-bd_sf"/>
</dbReference>
<keyword evidence="1" id="KW-0805">Transcription regulation</keyword>
<dbReference type="PANTHER" id="PTHR44846:SF1">
    <property type="entry name" value="MANNOSYL-D-GLYCERATE TRANSPORT_METABOLISM SYSTEM REPRESSOR MNGR-RELATED"/>
    <property type="match status" value="1"/>
</dbReference>
<dbReference type="InterPro" id="IPR011663">
    <property type="entry name" value="UTRA"/>
</dbReference>
<evidence type="ECO:0000256" key="1">
    <source>
        <dbReference type="ARBA" id="ARBA00023015"/>
    </source>
</evidence>
<reference evidence="5" key="2">
    <citation type="submission" date="2018-01" db="EMBL/GenBank/DDBJ databases">
        <title>Ralstonia pseudosolanacearum P824 infects blueberry.</title>
        <authorList>
            <person name="Bocsanczy A.M."/>
            <person name="Norman D.J."/>
        </authorList>
    </citation>
    <scope>NUCLEOTIDE SEQUENCE</scope>
    <source>
        <strain evidence="5">P824</strain>
    </source>
</reference>
<dbReference type="EMBL" id="LN899824">
    <property type="protein sequence ID" value="CUV31493.1"/>
    <property type="molecule type" value="Genomic_DNA"/>
</dbReference>
<organism evidence="7">
    <name type="scientific">Ralstonia solanacearum</name>
    <name type="common">Pseudomonas solanacearum</name>
    <dbReference type="NCBI Taxonomy" id="305"/>
    <lineage>
        <taxon>Bacteria</taxon>
        <taxon>Pseudomonadati</taxon>
        <taxon>Pseudomonadota</taxon>
        <taxon>Betaproteobacteria</taxon>
        <taxon>Burkholderiales</taxon>
        <taxon>Burkholderiaceae</taxon>
        <taxon>Ralstonia</taxon>
        <taxon>Ralstonia solanacearum species complex</taxon>
    </lineage>
</organism>
<evidence type="ECO:0000313" key="6">
    <source>
        <dbReference type="EMBL" id="CUV31493.1"/>
    </source>
</evidence>
<dbReference type="InterPro" id="IPR028978">
    <property type="entry name" value="Chorismate_lyase_/UTRA_dom_sf"/>
</dbReference>
<evidence type="ECO:0000313" key="7">
    <source>
        <dbReference type="EMBL" id="CUV43931.1"/>
    </source>
</evidence>
<dbReference type="Pfam" id="PF00392">
    <property type="entry name" value="GntR"/>
    <property type="match status" value="1"/>
</dbReference>
<accession>A0A0K1ZTE2</accession>
<dbReference type="PROSITE" id="PS50949">
    <property type="entry name" value="HTH_GNTR"/>
    <property type="match status" value="1"/>
</dbReference>
<evidence type="ECO:0000256" key="2">
    <source>
        <dbReference type="ARBA" id="ARBA00023125"/>
    </source>
</evidence>
<feature type="domain" description="HTH gntR-type" evidence="4">
    <location>
        <begin position="7"/>
        <end position="75"/>
    </location>
</feature>
<dbReference type="EMBL" id="LN899827">
    <property type="protein sequence ID" value="CUV43931.1"/>
    <property type="molecule type" value="Genomic_DNA"/>
</dbReference>
<evidence type="ECO:0000313" key="8">
    <source>
        <dbReference type="Proteomes" id="UP000262427"/>
    </source>
</evidence>
<dbReference type="SMART" id="SM00866">
    <property type="entry name" value="UTRA"/>
    <property type="match status" value="1"/>
</dbReference>
<sequence>MPADLRLPRYQQLRDDLAAQVARQQWRPGDAIPTEAELAKLYNVAVGTVRKAIDVLVAEGLLERFQGRGTFVRRASFASSLFRFFRFQNERGERRIPESRILKRDVLDAPSAPAAGLQIETGAPVIRLTRLRLLDGAPLLAEEIWLPYDRFEPLATLEPGAFGDLLYPLYEKQCGQIVASAEETLTAEAVNATYARLLRIKPGDPVMVIERIARGYDRVPLEWRRSRGAAAHFRYHVDIR</sequence>
<dbReference type="AlphaFoldDB" id="A0A0K1ZTE2"/>
<evidence type="ECO:0000313" key="5">
    <source>
        <dbReference type="EMBL" id="AYA49571.1"/>
    </source>
</evidence>
<dbReference type="Proteomes" id="UP000262427">
    <property type="component" value="Chromosome MP"/>
</dbReference>
<evidence type="ECO:0000256" key="3">
    <source>
        <dbReference type="ARBA" id="ARBA00023163"/>
    </source>
</evidence>
<reference evidence="8" key="3">
    <citation type="submission" date="2018-01" db="EMBL/GenBank/DDBJ databases">
        <title>Raltonia solanacearum P824 infects blueberry.</title>
        <authorList>
            <person name="Bocsanczy A.M."/>
            <person name="Norman D.J."/>
        </authorList>
    </citation>
    <scope>NUCLEOTIDE SEQUENCE [LARGE SCALE GENOMIC DNA]</scope>
    <source>
        <strain evidence="8">P824</strain>
    </source>
</reference>
<name>A0A0K1ZTE2_RALSL</name>